<dbReference type="EMBL" id="CM041541">
    <property type="protein sequence ID" value="KAI3365730.1"/>
    <property type="molecule type" value="Genomic_DNA"/>
</dbReference>
<proteinExistence type="predicted"/>
<name>A0ACB8WDI8_9TELE</name>
<accession>A0ACB8WDI8</accession>
<protein>
    <submittedName>
        <fullName evidence="1">Uncharacterized protein</fullName>
    </submittedName>
</protein>
<comment type="caution">
    <text evidence="1">The sequence shown here is derived from an EMBL/GenBank/DDBJ whole genome shotgun (WGS) entry which is preliminary data.</text>
</comment>
<sequence length="353" mass="38563">MNLQVEYGEPAILPCNGSAYLEEESSFKWEAMGEDVATLSAGELRQGDKFKEFVSTTRSSSREKKCDGMMDKGVLEPVGPALGKEQSFTEQAPLIADDGVQRVAGIVHNIQQFVQSPRLCHRHQRYQAGSFAKTSTHPNLSRVVGEALFSTAVVSNSEDISRVNLLVDITEAFYLHMSPIMMSDKGEYRCLYKTRDSDDPRPGIPESITLTVLETNPTNTEHTTHSPSPTATLRPPPRPITHCCPHCLRLLALPARSCCPRRFGSRCSAGPACQRTHQRCPAPGTGPGRSQPKMATWARLPVGSIVNMAVRSCGHKVSGACRGGNPQTRWWTPEVKGCHSQTEEGVLSGHVGL</sequence>
<evidence type="ECO:0000313" key="1">
    <source>
        <dbReference type="EMBL" id="KAI3365730.1"/>
    </source>
</evidence>
<keyword evidence="2" id="KW-1185">Reference proteome</keyword>
<evidence type="ECO:0000313" key="2">
    <source>
        <dbReference type="Proteomes" id="UP000831701"/>
    </source>
</evidence>
<dbReference type="Proteomes" id="UP000831701">
    <property type="component" value="Chromosome 11"/>
</dbReference>
<organism evidence="1 2">
    <name type="scientific">Scortum barcoo</name>
    <name type="common">barcoo grunter</name>
    <dbReference type="NCBI Taxonomy" id="214431"/>
    <lineage>
        <taxon>Eukaryota</taxon>
        <taxon>Metazoa</taxon>
        <taxon>Chordata</taxon>
        <taxon>Craniata</taxon>
        <taxon>Vertebrata</taxon>
        <taxon>Euteleostomi</taxon>
        <taxon>Actinopterygii</taxon>
        <taxon>Neopterygii</taxon>
        <taxon>Teleostei</taxon>
        <taxon>Neoteleostei</taxon>
        <taxon>Acanthomorphata</taxon>
        <taxon>Eupercaria</taxon>
        <taxon>Centrarchiformes</taxon>
        <taxon>Terapontoidei</taxon>
        <taxon>Terapontidae</taxon>
        <taxon>Scortum</taxon>
    </lineage>
</organism>
<gene>
    <name evidence="1" type="ORF">L3Q82_000695</name>
</gene>
<reference evidence="1" key="1">
    <citation type="submission" date="2022-04" db="EMBL/GenBank/DDBJ databases">
        <title>Jade perch genome.</title>
        <authorList>
            <person name="Chao B."/>
        </authorList>
    </citation>
    <scope>NUCLEOTIDE SEQUENCE</scope>
    <source>
        <strain evidence="1">CB-2022</strain>
    </source>
</reference>